<dbReference type="SUPFAM" id="SSF56112">
    <property type="entry name" value="Protein kinase-like (PK-like)"/>
    <property type="match status" value="1"/>
</dbReference>
<accession>A0AAD4QX58</accession>
<name>A0AAD4QX58_9BILA</name>
<comment type="caution">
    <text evidence="1">The sequence shown here is derived from an EMBL/GenBank/DDBJ whole genome shotgun (WGS) entry which is preliminary data.</text>
</comment>
<dbReference type="EMBL" id="JAKKPZ010000403">
    <property type="protein sequence ID" value="KAI1695444.1"/>
    <property type="molecule type" value="Genomic_DNA"/>
</dbReference>
<keyword evidence="2" id="KW-1185">Reference proteome</keyword>
<dbReference type="AlphaFoldDB" id="A0AAD4QX58"/>
<evidence type="ECO:0008006" key="3">
    <source>
        <dbReference type="Google" id="ProtNLM"/>
    </source>
</evidence>
<dbReference type="Gene3D" id="1.10.510.10">
    <property type="entry name" value="Transferase(Phosphotransferase) domain 1"/>
    <property type="match status" value="1"/>
</dbReference>
<organism evidence="1 2">
    <name type="scientific">Ditylenchus destructor</name>
    <dbReference type="NCBI Taxonomy" id="166010"/>
    <lineage>
        <taxon>Eukaryota</taxon>
        <taxon>Metazoa</taxon>
        <taxon>Ecdysozoa</taxon>
        <taxon>Nematoda</taxon>
        <taxon>Chromadorea</taxon>
        <taxon>Rhabditida</taxon>
        <taxon>Tylenchina</taxon>
        <taxon>Tylenchomorpha</taxon>
        <taxon>Sphaerularioidea</taxon>
        <taxon>Anguinidae</taxon>
        <taxon>Anguininae</taxon>
        <taxon>Ditylenchus</taxon>
    </lineage>
</organism>
<evidence type="ECO:0000313" key="1">
    <source>
        <dbReference type="EMBL" id="KAI1695444.1"/>
    </source>
</evidence>
<dbReference type="InterPro" id="IPR011009">
    <property type="entry name" value="Kinase-like_dom_sf"/>
</dbReference>
<protein>
    <recommendedName>
        <fullName evidence="3">Protein kinase domain-containing protein</fullName>
    </recommendedName>
</protein>
<proteinExistence type="predicted"/>
<evidence type="ECO:0000313" key="2">
    <source>
        <dbReference type="Proteomes" id="UP001201812"/>
    </source>
</evidence>
<sequence>MFFYDKIEWQYNSGLIQVYKGNDFKNQKYVIVRAVNGERSDNELRVIKALNEEPNDFVSKLYNSGTSMNWDYWVLEDYMEDFYDLISKKEQKANCDNFVRTWKAVLSIYHYLHSKGVVYGSGAGRRNFVVVNEIKEGKRITLLKAMDFYFSTLNAENHGGNEVGLQKLPYHEGIGYDRFKLSLDDLMHSKDYKMEEENGAPEIKKYPNVVAVTPVQVPKSYLGNVKDFAGWILSCFPGSKNKECHA</sequence>
<gene>
    <name evidence="1" type="ORF">DdX_19579</name>
</gene>
<dbReference type="Proteomes" id="UP001201812">
    <property type="component" value="Unassembled WGS sequence"/>
</dbReference>
<reference evidence="1" key="1">
    <citation type="submission" date="2022-01" db="EMBL/GenBank/DDBJ databases">
        <title>Genome Sequence Resource for Two Populations of Ditylenchus destructor, the Migratory Endoparasitic Phytonematode.</title>
        <authorList>
            <person name="Zhang H."/>
            <person name="Lin R."/>
            <person name="Xie B."/>
        </authorList>
    </citation>
    <scope>NUCLEOTIDE SEQUENCE</scope>
    <source>
        <strain evidence="1">BazhouSP</strain>
    </source>
</reference>